<proteinExistence type="predicted"/>
<gene>
    <name evidence="1" type="ORF">OHX15_24685</name>
</gene>
<protein>
    <submittedName>
        <fullName evidence="1">DUF87 domain-containing protein</fullName>
    </submittedName>
</protein>
<accession>A0ACC6MP38</accession>
<evidence type="ECO:0000313" key="2">
    <source>
        <dbReference type="Proteomes" id="UP001289645"/>
    </source>
</evidence>
<reference evidence="1 2" key="1">
    <citation type="journal article" date="2021" name="Chemosphere">
        <title>Bioballs carrying a syntrophic Rhodococcus and Mycolicibacterium consortium for simultaneous sorption and biodegradation of fuel oil in contaminated freshwater.</title>
        <authorList>
            <person name="Naloka K."/>
            <person name="Polrit D."/>
            <person name="Muangchinda C."/>
            <person name="Thoetkiattikul H."/>
            <person name="Pinyakong O."/>
        </authorList>
    </citation>
    <scope>NUCLEOTIDE SEQUENCE [LARGE SCALE GENOMIC DNA]</scope>
    <source>
        <strain evidence="1 2">J101</strain>
    </source>
</reference>
<comment type="caution">
    <text evidence="1">The sequence shown here is derived from an EMBL/GenBank/DDBJ whole genome shotgun (WGS) entry which is preliminary data.</text>
</comment>
<sequence>MDSLQRDALASLRLTWAPTVDDLWKPQAATHVSGLNEHAVDDVMDAFTDALRDESSSPLGVVIRGPAGSGKTHLLGQVRERAQADGGFFFVIELLDAASFWQSVRNGILESFGRPGAHRETQLKDLLWELSSLAHVSRADRRAIVGDADLEPEVLDRFINALAKVRKDTVRHCHQTLRALVLFAATDLTAQDIGEAYLQASSEAGGDERLRWGLRAAPSLTQECVREISRLVALVGPSVLAVDQIDTLLAASLAQPGDAGDTLLEQVAHGLMALRQTTRRTVSVVACLPAVWESIRDRATASVADRFRVTGVLTPVPSADIGRAILERRFSASYASVDFRPPYPSWPIRPSAFDEALDYTPRQLLIRADTHVRQCLRHREVLELDHLAEDDGPVWDTQEGDRNVAPSSELDRAFADYRRRAVPAAALDPEGEDVTMPELLGAALTAWIAERDGDQAYLCDPPPGAHVMLHGRLRQSLDAATDDERHWAFRAVAASNALSAQSRVRKAFTAAGLQAGSDRRQLFLLRNTPWPTGPKTTELMADVHAAGARTLELGDDDLRTMIALRDLINDDHHDLPGWLRRNRPAHGLTLLRQALGGEGDTPAPAVEEAGPRLEDAGPGLEDAGTVDAGTVDAGTEDAGTEPDVIDVPDIPVPDNEIPLGRDLHTEAPVTIELSALRKHVAIFAGSGSGKTVLIRRLVEECALRGVSAIVLDPNNDLSRLGTAWPEPPSGWRRPDGAAAAEYLQHTDVRIWTPRRANGAPLAFQPLPDFASVVDDHDEFIDAVESACAALEPRALISGQTQKAGRARAVLREALQYYGTTPAPTLPGFIGLLADLPDDVSGLADARKIAGNIAQDLQAAMVNDPLFGGSGTPVDPGVLLTPADGYRARVSVISMIGLTSEEQRQSFVNQLQMALFAWIKRNPAGERPLGGLLVMDEAQTLAPSRGFTACKRSTLALSSQARKYGLGLVFATQHPKALDNSIPGNAATQFYGLLNSPAQIETAREMARAKGGLVDDISRLRAGNFYVATEGEAFHRIVAPWCLSYHPASPPPAEDVLALAAASR</sequence>
<name>A0ACC6MP38_MYCPF</name>
<evidence type="ECO:0000313" key="1">
    <source>
        <dbReference type="EMBL" id="MDZ5088603.1"/>
    </source>
</evidence>
<keyword evidence="2" id="KW-1185">Reference proteome</keyword>
<organism evidence="1 2">
    <name type="scientific">Mycolicibacterium parafortuitum</name>
    <name type="common">Mycobacterium parafortuitum</name>
    <dbReference type="NCBI Taxonomy" id="39692"/>
    <lineage>
        <taxon>Bacteria</taxon>
        <taxon>Bacillati</taxon>
        <taxon>Actinomycetota</taxon>
        <taxon>Actinomycetes</taxon>
        <taxon>Mycobacteriales</taxon>
        <taxon>Mycobacteriaceae</taxon>
        <taxon>Mycolicibacterium</taxon>
    </lineage>
</organism>
<dbReference type="EMBL" id="JAOXLN010000035">
    <property type="protein sequence ID" value="MDZ5088603.1"/>
    <property type="molecule type" value="Genomic_DNA"/>
</dbReference>
<dbReference type="Proteomes" id="UP001289645">
    <property type="component" value="Unassembled WGS sequence"/>
</dbReference>